<dbReference type="NCBIfam" id="NF045487">
    <property type="entry name" value="ASRP"/>
    <property type="match status" value="1"/>
</dbReference>
<dbReference type="KEGG" id="mev:Metev_2367"/>
<dbReference type="InterPro" id="IPR038729">
    <property type="entry name" value="Rad50/SbcC_AAA"/>
</dbReference>
<comment type="similarity">
    <text evidence="2">Belongs to the Sph1/Sph2 family.</text>
</comment>
<proteinExistence type="inferred from homology"/>
<feature type="coiled-coil region" evidence="3">
    <location>
        <begin position="335"/>
        <end position="505"/>
    </location>
</feature>
<evidence type="ECO:0000256" key="1">
    <source>
        <dbReference type="ARBA" id="ARBA00023054"/>
    </source>
</evidence>
<dbReference type="InterPro" id="IPR027417">
    <property type="entry name" value="P-loop_NTPase"/>
</dbReference>
<evidence type="ECO:0000313" key="5">
    <source>
        <dbReference type="EMBL" id="ADI75177.1"/>
    </source>
</evidence>
<geneLocation type="plasmid" evidence="5 6">
    <name>pMETEV01</name>
</geneLocation>
<dbReference type="GO" id="GO:0006302">
    <property type="term" value="P:double-strand break repair"/>
    <property type="evidence" value="ECO:0007669"/>
    <property type="project" value="InterPro"/>
</dbReference>
<dbReference type="Pfam" id="PF13476">
    <property type="entry name" value="AAA_23"/>
    <property type="match status" value="1"/>
</dbReference>
<accession>D7EC55</accession>
<evidence type="ECO:0000256" key="2">
    <source>
        <dbReference type="ARBA" id="ARBA00049666"/>
    </source>
</evidence>
<dbReference type="Gene3D" id="3.40.50.300">
    <property type="entry name" value="P-loop containing nucleotide triphosphate hydrolases"/>
    <property type="match status" value="2"/>
</dbReference>
<keyword evidence="5" id="KW-0614">Plasmid</keyword>
<feature type="coiled-coil region" evidence="3">
    <location>
        <begin position="142"/>
        <end position="287"/>
    </location>
</feature>
<dbReference type="EMBL" id="CP002070">
    <property type="protein sequence ID" value="ADI75177.1"/>
    <property type="molecule type" value="Genomic_DNA"/>
</dbReference>
<keyword evidence="1 3" id="KW-0175">Coiled coil</keyword>
<evidence type="ECO:0000256" key="3">
    <source>
        <dbReference type="SAM" id="Coils"/>
    </source>
</evidence>
<organism evidence="5 6">
    <name type="scientific">Methanohalobium evestigatum (strain ATCC BAA-1072 / DSM 3721 / NBRC 107634 / OCM 161 / Z-7303)</name>
    <dbReference type="NCBI Taxonomy" id="644295"/>
    <lineage>
        <taxon>Archaea</taxon>
        <taxon>Methanobacteriati</taxon>
        <taxon>Methanobacteriota</taxon>
        <taxon>Stenosarchaea group</taxon>
        <taxon>Methanomicrobia</taxon>
        <taxon>Methanosarcinales</taxon>
        <taxon>Methanosarcinaceae</taxon>
        <taxon>Methanohalobium</taxon>
    </lineage>
</organism>
<name>D7EC55_METEZ</name>
<dbReference type="GO" id="GO:0016887">
    <property type="term" value="F:ATP hydrolysis activity"/>
    <property type="evidence" value="ECO:0007669"/>
    <property type="project" value="InterPro"/>
</dbReference>
<keyword evidence="6" id="KW-1185">Reference proteome</keyword>
<evidence type="ECO:0000313" key="6">
    <source>
        <dbReference type="Proteomes" id="UP000000391"/>
    </source>
</evidence>
<evidence type="ECO:0000259" key="4">
    <source>
        <dbReference type="Pfam" id="PF13476"/>
    </source>
</evidence>
<sequence>MSSNFSQLDISLKNVGGLKEKNLTVKSGLNIIEAPNASGKTSLLRGFLLSVLPNGKANHYSYLLHSKSNFGSVKITDANGQEYTKEIVKDKNSVSIKGDNIVDPEKENLVSRFTIAGNTNKILDAVRTGQNLKDILLEYTNIPDLKNQLSKYDSQIKDNENQLNTLENKLKNETELYKNLSITRNEIEKLDEEKSKLEKEYTAKKIDDETNKEYKEAVNKLNKIQQSIKELENKINYNKKRYKELEETKQKYENDLEQVQHNENIDVNTLENEIKNINEKIDSNISKMKTLNTYIDGIDEFINSSLDIADVQGNNSIDSLAESLNCPFCGTNCDKSKLEEQKSHLTSIRDSLKEENKSLKQKSSEKQELIDSYKKKENEINKINSKIIDTENLISETNEQIKKAQNKLRDIKQQKIEQEDIVSKFKEEVETETADITNRLSKVNAQLESYKNKEDQINKSIENNRLNKEKYDELKTKIDDLNDKRSNLQKKINNIEQNVRENFNNHIKEVYDELGFENIDNIELSSDYNLYITRTSDEGKGYFDRYSIMTLSTSELEVIGLIVMLSGYLTYKVNEVFPVIVLDELTYLDTKRMNDLMDYMSDKVESVVLTKLPSGTLNTNANLQKLESLSTTA</sequence>
<dbReference type="Proteomes" id="UP000000391">
    <property type="component" value="Plasmid pMETEV01"/>
</dbReference>
<gene>
    <name evidence="5" type="ordered locus">Metev_2367</name>
</gene>
<dbReference type="HOGENOM" id="CLU_417777_0_0_2"/>
<protein>
    <submittedName>
        <fullName evidence="5">Chromosome segregation ATPase-like protein</fullName>
    </submittedName>
</protein>
<dbReference type="AlphaFoldDB" id="D7EC55"/>
<dbReference type="SUPFAM" id="SSF52540">
    <property type="entry name" value="P-loop containing nucleoside triphosphate hydrolases"/>
    <property type="match status" value="1"/>
</dbReference>
<reference evidence="5 6" key="1">
    <citation type="submission" date="2010-06" db="EMBL/GenBank/DDBJ databases">
        <title>Complete sequence plasmid of Methanohalobium evestigatum Z-7303.</title>
        <authorList>
            <consortium name="US DOE Joint Genome Institute"/>
            <person name="Lucas S."/>
            <person name="Copeland A."/>
            <person name="Lapidus A."/>
            <person name="Cheng J.-F."/>
            <person name="Bruce D."/>
            <person name="Goodwin L."/>
            <person name="Pitluck S."/>
            <person name="Saunders E."/>
            <person name="Detter J.C."/>
            <person name="Han C."/>
            <person name="Tapia R."/>
            <person name="Land M."/>
            <person name="Hauser L."/>
            <person name="Kyrpides N."/>
            <person name="Mikhailova N."/>
            <person name="Sieprawska-Lupa M."/>
            <person name="Whitman W.B."/>
            <person name="Anderson I."/>
            <person name="Woyke T."/>
        </authorList>
    </citation>
    <scope>NUCLEOTIDE SEQUENCE [LARGE SCALE GENOMIC DNA]</scope>
    <source>
        <strain evidence="6">ATCC BAA-1072 / DSM 3721 / NBRC 107634 / OCM 161 / Z-7303</strain>
        <plasmid evidence="6">Plasmid pMETEV01</plasmid>
    </source>
</reference>
<dbReference type="PANTHER" id="PTHR32114">
    <property type="entry name" value="ABC TRANSPORTER ABCH.3"/>
    <property type="match status" value="1"/>
</dbReference>
<dbReference type="PANTHER" id="PTHR32114:SF2">
    <property type="entry name" value="ABC TRANSPORTER ABCH.3"/>
    <property type="match status" value="1"/>
</dbReference>
<feature type="domain" description="Rad50/SbcC-type AAA" evidence="4">
    <location>
        <begin position="10"/>
        <end position="235"/>
    </location>
</feature>